<comment type="caution">
    <text evidence="1">The sequence shown here is derived from an EMBL/GenBank/DDBJ whole genome shotgun (WGS) entry which is preliminary data.</text>
</comment>
<dbReference type="AlphaFoldDB" id="A0AAW2MJG6"/>
<organism evidence="1">
    <name type="scientific">Sesamum radiatum</name>
    <name type="common">Black benniseed</name>
    <dbReference type="NCBI Taxonomy" id="300843"/>
    <lineage>
        <taxon>Eukaryota</taxon>
        <taxon>Viridiplantae</taxon>
        <taxon>Streptophyta</taxon>
        <taxon>Embryophyta</taxon>
        <taxon>Tracheophyta</taxon>
        <taxon>Spermatophyta</taxon>
        <taxon>Magnoliopsida</taxon>
        <taxon>eudicotyledons</taxon>
        <taxon>Gunneridae</taxon>
        <taxon>Pentapetalae</taxon>
        <taxon>asterids</taxon>
        <taxon>lamiids</taxon>
        <taxon>Lamiales</taxon>
        <taxon>Pedaliaceae</taxon>
        <taxon>Sesamum</taxon>
    </lineage>
</organism>
<name>A0AAW2MJG6_SESRA</name>
<dbReference type="EMBL" id="JACGWJ010000022">
    <property type="protein sequence ID" value="KAL0330548.1"/>
    <property type="molecule type" value="Genomic_DNA"/>
</dbReference>
<evidence type="ECO:0000313" key="1">
    <source>
        <dbReference type="EMBL" id="KAL0330548.1"/>
    </source>
</evidence>
<accession>A0AAW2MJG6</accession>
<reference evidence="1" key="1">
    <citation type="submission" date="2020-06" db="EMBL/GenBank/DDBJ databases">
        <authorList>
            <person name="Li T."/>
            <person name="Hu X."/>
            <person name="Zhang T."/>
            <person name="Song X."/>
            <person name="Zhang H."/>
            <person name="Dai N."/>
            <person name="Sheng W."/>
            <person name="Hou X."/>
            <person name="Wei L."/>
        </authorList>
    </citation>
    <scope>NUCLEOTIDE SEQUENCE</scope>
    <source>
        <strain evidence="1">G02</strain>
        <tissue evidence="1">Leaf</tissue>
    </source>
</reference>
<sequence>MRTLLCELSCSCEDRQKDDGHHTWNLEDNQDDCAETEDGIISRCEHRINYLLRGWFPYRRLSSNKERVIQDILTTYEEVSRVSYDVPAVSVNLGEKLGMESNWWIVVYPALWDCSHCQLVLDFSWKLTF</sequence>
<protein>
    <submittedName>
        <fullName evidence="1">Uncharacterized protein</fullName>
    </submittedName>
</protein>
<proteinExistence type="predicted"/>
<gene>
    <name evidence="1" type="ORF">Sradi_5041500</name>
</gene>
<reference evidence="1" key="2">
    <citation type="journal article" date="2024" name="Plant">
        <title>Genomic evolution and insights into agronomic trait innovations of Sesamum species.</title>
        <authorList>
            <person name="Miao H."/>
            <person name="Wang L."/>
            <person name="Qu L."/>
            <person name="Liu H."/>
            <person name="Sun Y."/>
            <person name="Le M."/>
            <person name="Wang Q."/>
            <person name="Wei S."/>
            <person name="Zheng Y."/>
            <person name="Lin W."/>
            <person name="Duan Y."/>
            <person name="Cao H."/>
            <person name="Xiong S."/>
            <person name="Wang X."/>
            <person name="Wei L."/>
            <person name="Li C."/>
            <person name="Ma Q."/>
            <person name="Ju M."/>
            <person name="Zhao R."/>
            <person name="Li G."/>
            <person name="Mu C."/>
            <person name="Tian Q."/>
            <person name="Mei H."/>
            <person name="Zhang T."/>
            <person name="Gao T."/>
            <person name="Zhang H."/>
        </authorList>
    </citation>
    <scope>NUCLEOTIDE SEQUENCE</scope>
    <source>
        <strain evidence="1">G02</strain>
    </source>
</reference>